<evidence type="ECO:0000256" key="1">
    <source>
        <dbReference type="SAM" id="MobiDB-lite"/>
    </source>
</evidence>
<proteinExistence type="predicted"/>
<gene>
    <name evidence="2" type="ORF">FX988_02366</name>
</gene>
<evidence type="ECO:0000313" key="2">
    <source>
        <dbReference type="EMBL" id="QHJ12115.1"/>
    </source>
</evidence>
<dbReference type="AlphaFoldDB" id="A0A857JJA1"/>
<name>A0A857JJA1_9ALTE</name>
<accession>A0A857JJA1</accession>
<dbReference type="Proteomes" id="UP000464524">
    <property type="component" value="Chromosome"/>
</dbReference>
<organism evidence="2 3">
    <name type="scientific">Paraglaciecola mesophila</name>
    <dbReference type="NCBI Taxonomy" id="197222"/>
    <lineage>
        <taxon>Bacteria</taxon>
        <taxon>Pseudomonadati</taxon>
        <taxon>Pseudomonadota</taxon>
        <taxon>Gammaproteobacteria</taxon>
        <taxon>Alteromonadales</taxon>
        <taxon>Alteromonadaceae</taxon>
        <taxon>Paraglaciecola</taxon>
    </lineage>
</organism>
<dbReference type="NCBIfam" id="TIGR03899">
    <property type="entry name" value="TIGR03899 family protein"/>
    <property type="match status" value="1"/>
</dbReference>
<protein>
    <recommendedName>
        <fullName evidence="4">TIGR03899 family protein</fullName>
    </recommendedName>
</protein>
<evidence type="ECO:0008006" key="4">
    <source>
        <dbReference type="Google" id="ProtNLM"/>
    </source>
</evidence>
<evidence type="ECO:0000313" key="3">
    <source>
        <dbReference type="Proteomes" id="UP000464524"/>
    </source>
</evidence>
<dbReference type="InterPro" id="IPR021254">
    <property type="entry name" value="DUF2806"/>
</dbReference>
<keyword evidence="3" id="KW-1185">Reference proteome</keyword>
<dbReference type="KEGG" id="pmes:FX988_02366"/>
<feature type="region of interest" description="Disordered" evidence="1">
    <location>
        <begin position="1"/>
        <end position="38"/>
    </location>
</feature>
<sequence length="299" mass="33858">MKIDSQNTSHTAQVTQSSSIQSEAKSTSQTTTAQPNPETKGTVALMTQWFAQIGVSLPYQGLRANSIESRVQKRQKIAAQRKLTNIESVFEKALKFCIEDGKNERLDPDWFYNFVNMAEEIHSPAMQELWGKIFAVETNRPGSFSLRTLLILKQLTHKDAQTFRRAVFLSSRRKGDTTPKILTGFYQQPSILAVFRLRKELQLNLATFGLSYPDLLSLIDLGLIHQTEIESGEWPINTEVEWRSNGQTFHLNAKKQGTTLKYFKFTTSGAELFTLVGANKQDKYLEALKLTLNNAFVIS</sequence>
<dbReference type="OrthoDB" id="886161at2"/>
<dbReference type="Pfam" id="PF10987">
    <property type="entry name" value="DUF2806"/>
    <property type="match status" value="1"/>
</dbReference>
<dbReference type="RefSeq" id="WP_160180026.1">
    <property type="nucleotide sequence ID" value="NZ_CP047656.1"/>
</dbReference>
<reference evidence="2 3" key="1">
    <citation type="submission" date="2019-12" db="EMBL/GenBank/DDBJ databases">
        <title>Genome sequencing and assembly of endphytes of Porphyra tenera.</title>
        <authorList>
            <person name="Park J.M."/>
            <person name="Shin R."/>
            <person name="Jo S.H."/>
        </authorList>
    </citation>
    <scope>NUCLEOTIDE SEQUENCE [LARGE SCALE GENOMIC DNA]</scope>
    <source>
        <strain evidence="2 3">GPM4</strain>
    </source>
</reference>
<dbReference type="EMBL" id="CP047656">
    <property type="protein sequence ID" value="QHJ12115.1"/>
    <property type="molecule type" value="Genomic_DNA"/>
</dbReference>